<evidence type="ECO:0000313" key="20">
    <source>
        <dbReference type="EMBL" id="WML90081.1"/>
    </source>
</evidence>
<dbReference type="Proteomes" id="UP001236657">
    <property type="component" value="Chromosome"/>
</dbReference>
<evidence type="ECO:0000256" key="6">
    <source>
        <dbReference type="ARBA" id="ARBA00012487"/>
    </source>
</evidence>
<feature type="transmembrane region" description="Helical" evidence="19">
    <location>
        <begin position="28"/>
        <end position="45"/>
    </location>
</feature>
<evidence type="ECO:0000256" key="16">
    <source>
        <dbReference type="ARBA" id="ARBA00023209"/>
    </source>
</evidence>
<comment type="pathway">
    <text evidence="3 18">Phospholipid metabolism; CDP-diacylglycerol biosynthesis; CDP-diacylglycerol from sn-glycerol 3-phosphate: step 3/3.</text>
</comment>
<comment type="subcellular location">
    <subcellularLocation>
        <location evidence="2">Cell membrane</location>
        <topology evidence="2">Multi-pass membrane protein</topology>
    </subcellularLocation>
</comment>
<evidence type="ECO:0000256" key="15">
    <source>
        <dbReference type="ARBA" id="ARBA00023136"/>
    </source>
</evidence>
<comment type="similarity">
    <text evidence="5 18">Belongs to the CDS family.</text>
</comment>
<organism evidence="20 21">
    <name type="scientific">Thiothrix lacustris</name>
    <dbReference type="NCBI Taxonomy" id="525917"/>
    <lineage>
        <taxon>Bacteria</taxon>
        <taxon>Pseudomonadati</taxon>
        <taxon>Pseudomonadota</taxon>
        <taxon>Gammaproteobacteria</taxon>
        <taxon>Thiotrichales</taxon>
        <taxon>Thiotrichaceae</taxon>
        <taxon>Thiothrix</taxon>
    </lineage>
</organism>
<feature type="transmembrane region" description="Helical" evidence="19">
    <location>
        <begin position="79"/>
        <end position="98"/>
    </location>
</feature>
<comment type="pathway">
    <text evidence="4">Lipid metabolism.</text>
</comment>
<keyword evidence="9" id="KW-0444">Lipid biosynthesis</keyword>
<evidence type="ECO:0000256" key="18">
    <source>
        <dbReference type="RuleBase" id="RU003938"/>
    </source>
</evidence>
<feature type="transmembrane region" description="Helical" evidence="19">
    <location>
        <begin position="204"/>
        <end position="223"/>
    </location>
</feature>
<proteinExistence type="inferred from homology"/>
<evidence type="ECO:0000256" key="3">
    <source>
        <dbReference type="ARBA" id="ARBA00005119"/>
    </source>
</evidence>
<keyword evidence="15 19" id="KW-0472">Membrane</keyword>
<evidence type="ECO:0000256" key="1">
    <source>
        <dbReference type="ARBA" id="ARBA00001698"/>
    </source>
</evidence>
<evidence type="ECO:0000313" key="21">
    <source>
        <dbReference type="Proteomes" id="UP001236657"/>
    </source>
</evidence>
<evidence type="ECO:0000256" key="17">
    <source>
        <dbReference type="ARBA" id="ARBA00023264"/>
    </source>
</evidence>
<dbReference type="RefSeq" id="WP_308894435.1">
    <property type="nucleotide sequence ID" value="NZ_CP133218.1"/>
</dbReference>
<keyword evidence="21" id="KW-1185">Reference proteome</keyword>
<evidence type="ECO:0000256" key="13">
    <source>
        <dbReference type="ARBA" id="ARBA00022989"/>
    </source>
</evidence>
<dbReference type="InterPro" id="IPR000374">
    <property type="entry name" value="PC_trans"/>
</dbReference>
<keyword evidence="17" id="KW-1208">Phospholipid metabolism</keyword>
<feature type="transmembrane region" description="Helical" evidence="19">
    <location>
        <begin position="57"/>
        <end position="73"/>
    </location>
</feature>
<evidence type="ECO:0000256" key="12">
    <source>
        <dbReference type="ARBA" id="ARBA00022695"/>
    </source>
</evidence>
<feature type="transmembrane region" description="Helical" evidence="19">
    <location>
        <begin position="177"/>
        <end position="198"/>
    </location>
</feature>
<feature type="transmembrane region" description="Helical" evidence="19">
    <location>
        <begin position="253"/>
        <end position="270"/>
    </location>
</feature>
<evidence type="ECO:0000256" key="8">
    <source>
        <dbReference type="ARBA" id="ARBA00022475"/>
    </source>
</evidence>
<keyword evidence="11 18" id="KW-0812">Transmembrane</keyword>
<evidence type="ECO:0000256" key="7">
    <source>
        <dbReference type="ARBA" id="ARBA00019373"/>
    </source>
</evidence>
<evidence type="ECO:0000256" key="9">
    <source>
        <dbReference type="ARBA" id="ARBA00022516"/>
    </source>
</evidence>
<dbReference type="GO" id="GO:0004605">
    <property type="term" value="F:phosphatidate cytidylyltransferase activity"/>
    <property type="evidence" value="ECO:0007669"/>
    <property type="project" value="UniProtKB-EC"/>
</dbReference>
<dbReference type="PANTHER" id="PTHR46382:SF1">
    <property type="entry name" value="PHOSPHATIDATE CYTIDYLYLTRANSFERASE"/>
    <property type="match status" value="1"/>
</dbReference>
<reference evidence="20 21" key="1">
    <citation type="submission" date="2023-08" db="EMBL/GenBank/DDBJ databases">
        <title>New molecular markers tilS and rpoB for phylogenetic and monitoring studies of the genus Thiothrix biodiversity.</title>
        <authorList>
            <person name="Ravin N.V."/>
            <person name="Smolyakov D."/>
            <person name="Markov N.D."/>
            <person name="Beletsky A.V."/>
            <person name="Mardanov A.V."/>
            <person name="Rudenko T.S."/>
            <person name="Grabovich M.Y."/>
        </authorList>
    </citation>
    <scope>NUCLEOTIDE SEQUENCE [LARGE SCALE GENOMIC DNA]</scope>
    <source>
        <strain evidence="20 21">MK1</strain>
    </source>
</reference>
<feature type="transmembrane region" description="Helical" evidence="19">
    <location>
        <begin position="110"/>
        <end position="131"/>
    </location>
</feature>
<dbReference type="PANTHER" id="PTHR46382">
    <property type="entry name" value="PHOSPHATIDATE CYTIDYLYLTRANSFERASE"/>
    <property type="match status" value="1"/>
</dbReference>
<evidence type="ECO:0000256" key="11">
    <source>
        <dbReference type="ARBA" id="ARBA00022692"/>
    </source>
</evidence>
<feature type="transmembrane region" description="Helical" evidence="19">
    <location>
        <begin position="137"/>
        <end position="156"/>
    </location>
</feature>
<comment type="catalytic activity">
    <reaction evidence="1 18">
        <text>a 1,2-diacyl-sn-glycero-3-phosphate + CTP + H(+) = a CDP-1,2-diacyl-sn-glycerol + diphosphate</text>
        <dbReference type="Rhea" id="RHEA:16229"/>
        <dbReference type="ChEBI" id="CHEBI:15378"/>
        <dbReference type="ChEBI" id="CHEBI:33019"/>
        <dbReference type="ChEBI" id="CHEBI:37563"/>
        <dbReference type="ChEBI" id="CHEBI:58332"/>
        <dbReference type="ChEBI" id="CHEBI:58608"/>
        <dbReference type="EC" id="2.7.7.41"/>
    </reaction>
</comment>
<evidence type="ECO:0000256" key="14">
    <source>
        <dbReference type="ARBA" id="ARBA00023098"/>
    </source>
</evidence>
<evidence type="ECO:0000256" key="4">
    <source>
        <dbReference type="ARBA" id="ARBA00005189"/>
    </source>
</evidence>
<keyword evidence="16" id="KW-0594">Phospholipid biosynthesis</keyword>
<keyword evidence="8" id="KW-1003">Cell membrane</keyword>
<dbReference type="PROSITE" id="PS01315">
    <property type="entry name" value="CDS"/>
    <property type="match status" value="1"/>
</dbReference>
<keyword evidence="13 19" id="KW-1133">Transmembrane helix</keyword>
<evidence type="ECO:0000256" key="2">
    <source>
        <dbReference type="ARBA" id="ARBA00004651"/>
    </source>
</evidence>
<keyword evidence="14" id="KW-0443">Lipid metabolism</keyword>
<protein>
    <recommendedName>
        <fullName evidence="7 18">Phosphatidate cytidylyltransferase</fullName>
        <ecNumber evidence="6 18">2.7.7.41</ecNumber>
    </recommendedName>
</protein>
<evidence type="ECO:0000256" key="19">
    <source>
        <dbReference type="SAM" id="Phobius"/>
    </source>
</evidence>
<dbReference type="Pfam" id="PF01148">
    <property type="entry name" value="CTP_transf_1"/>
    <property type="match status" value="1"/>
</dbReference>
<dbReference type="EC" id="2.7.7.41" evidence="6 18"/>
<dbReference type="EMBL" id="CP133218">
    <property type="protein sequence ID" value="WML90081.1"/>
    <property type="molecule type" value="Genomic_DNA"/>
</dbReference>
<name>A0ABY9MPB2_9GAMM</name>
<evidence type="ECO:0000256" key="10">
    <source>
        <dbReference type="ARBA" id="ARBA00022679"/>
    </source>
</evidence>
<evidence type="ECO:0000256" key="5">
    <source>
        <dbReference type="ARBA" id="ARBA00010185"/>
    </source>
</evidence>
<gene>
    <name evidence="20" type="ORF">RCF98_14030</name>
</gene>
<keyword evidence="12 18" id="KW-0548">Nucleotidyltransferase</keyword>
<sequence length="273" mass="29824">MLKQRVITGLVLILLAFGGIGFLPVELFGLFSLMFIVGLGAWEWAGLTGCYLPEKRLLGTMIILLASVPLVFIRPDPVWVLVVSIPVWFSILVALKIYPRNAGFYKKHALAMRLSGILVLLPAWYALVALHAMHYSYVFYLISLVALADTAAYFTGRKFGRTKLAPDLSPGKTKEGVSGAVLATAVWAWLVSSFWLDIPKEQQVVFMALSIFVVLMSVAGDLFESLLKREAGVKDSGSILPGHGGILDRVDSLLAAAPLFTLGLLWLGIYRGI</sequence>
<accession>A0ABY9MPB2</accession>
<keyword evidence="10 18" id="KW-0808">Transferase</keyword>